<dbReference type="Pfam" id="PF13837">
    <property type="entry name" value="Myb_DNA-bind_4"/>
    <property type="match status" value="1"/>
</dbReference>
<dbReference type="AlphaFoldDB" id="A0A388LPG8"/>
<dbReference type="EMBL" id="BFEA01000466">
    <property type="protein sequence ID" value="GBG84171.1"/>
    <property type="molecule type" value="Genomic_DNA"/>
</dbReference>
<feature type="region of interest" description="Disordered" evidence="1">
    <location>
        <begin position="1"/>
        <end position="20"/>
    </location>
</feature>
<dbReference type="InterPro" id="IPR044822">
    <property type="entry name" value="Myb_DNA-bind_4"/>
</dbReference>
<feature type="region of interest" description="Disordered" evidence="1">
    <location>
        <begin position="240"/>
        <end position="275"/>
    </location>
</feature>
<gene>
    <name evidence="3" type="ORF">CBR_g38145</name>
</gene>
<dbReference type="InterPro" id="IPR001005">
    <property type="entry name" value="SANT/Myb"/>
</dbReference>
<evidence type="ECO:0000313" key="4">
    <source>
        <dbReference type="Proteomes" id="UP000265515"/>
    </source>
</evidence>
<comment type="caution">
    <text evidence="3">The sequence shown here is derived from an EMBL/GenBank/DDBJ whole genome shotgun (WGS) entry which is preliminary data.</text>
</comment>
<protein>
    <recommendedName>
        <fullName evidence="2">Myb-like domain-containing protein</fullName>
    </recommendedName>
</protein>
<dbReference type="PANTHER" id="PTHR33492:SF11">
    <property type="entry name" value="OS04G0670900 PROTEIN"/>
    <property type="match status" value="1"/>
</dbReference>
<sequence length="275" mass="30115">MSVRRFVVEPSPSMVDVQGEDMDRGWPVYSATSSPAGLKGRSFAGDEDEYVDDDEGGGDCSTTNAQNSDNVQNDMDNVGQTDGGKNVVGPQSSRCGNKLGGKDGAARNKKQNIPWSLEERITLSRLMAEDDALMADAEGQHRFKKRKGRYEWVHDRMADHRFPHRSAEDCRKKWQGMMAVAKLILDKCEDASGKPSLCDMTMEQRKADQVPVDFEKALWEAMEWQLNRPSIKCDNTLALENLSGNAGGPSAETGPPQHSSGKNGSGGKATEDSDN</sequence>
<feature type="compositionally biased region" description="Polar residues" evidence="1">
    <location>
        <begin position="60"/>
        <end position="80"/>
    </location>
</feature>
<evidence type="ECO:0000256" key="1">
    <source>
        <dbReference type="SAM" id="MobiDB-lite"/>
    </source>
</evidence>
<keyword evidence="4" id="KW-1185">Reference proteome</keyword>
<proteinExistence type="predicted"/>
<dbReference type="Gramene" id="GBG84171">
    <property type="protein sequence ID" value="GBG84171"/>
    <property type="gene ID" value="CBR_g38145"/>
</dbReference>
<feature type="compositionally biased region" description="Acidic residues" evidence="1">
    <location>
        <begin position="45"/>
        <end position="57"/>
    </location>
</feature>
<accession>A0A388LPG8</accession>
<feature type="domain" description="Myb-like" evidence="2">
    <location>
        <begin position="107"/>
        <end position="178"/>
    </location>
</feature>
<dbReference type="PANTHER" id="PTHR33492">
    <property type="entry name" value="OSJNBA0043A12.37 PROTEIN-RELATED"/>
    <property type="match status" value="1"/>
</dbReference>
<organism evidence="3 4">
    <name type="scientific">Chara braunii</name>
    <name type="common">Braun's stonewort</name>
    <dbReference type="NCBI Taxonomy" id="69332"/>
    <lineage>
        <taxon>Eukaryota</taxon>
        <taxon>Viridiplantae</taxon>
        <taxon>Streptophyta</taxon>
        <taxon>Charophyceae</taxon>
        <taxon>Charales</taxon>
        <taxon>Characeae</taxon>
        <taxon>Chara</taxon>
    </lineage>
</organism>
<evidence type="ECO:0000313" key="3">
    <source>
        <dbReference type="EMBL" id="GBG84171.1"/>
    </source>
</evidence>
<evidence type="ECO:0000259" key="2">
    <source>
        <dbReference type="PROSITE" id="PS50090"/>
    </source>
</evidence>
<dbReference type="PROSITE" id="PS50090">
    <property type="entry name" value="MYB_LIKE"/>
    <property type="match status" value="1"/>
</dbReference>
<reference evidence="3 4" key="1">
    <citation type="journal article" date="2018" name="Cell">
        <title>The Chara Genome: Secondary Complexity and Implications for Plant Terrestrialization.</title>
        <authorList>
            <person name="Nishiyama T."/>
            <person name="Sakayama H."/>
            <person name="Vries J.D."/>
            <person name="Buschmann H."/>
            <person name="Saint-Marcoux D."/>
            <person name="Ullrich K.K."/>
            <person name="Haas F.B."/>
            <person name="Vanderstraeten L."/>
            <person name="Becker D."/>
            <person name="Lang D."/>
            <person name="Vosolsobe S."/>
            <person name="Rombauts S."/>
            <person name="Wilhelmsson P.K.I."/>
            <person name="Janitza P."/>
            <person name="Kern R."/>
            <person name="Heyl A."/>
            <person name="Rumpler F."/>
            <person name="Villalobos L.I.A.C."/>
            <person name="Clay J.M."/>
            <person name="Skokan R."/>
            <person name="Toyoda A."/>
            <person name="Suzuki Y."/>
            <person name="Kagoshima H."/>
            <person name="Schijlen E."/>
            <person name="Tajeshwar N."/>
            <person name="Catarino B."/>
            <person name="Hetherington A.J."/>
            <person name="Saltykova A."/>
            <person name="Bonnot C."/>
            <person name="Breuninger H."/>
            <person name="Symeonidi A."/>
            <person name="Radhakrishnan G.V."/>
            <person name="Van Nieuwerburgh F."/>
            <person name="Deforce D."/>
            <person name="Chang C."/>
            <person name="Karol K.G."/>
            <person name="Hedrich R."/>
            <person name="Ulvskov P."/>
            <person name="Glockner G."/>
            <person name="Delwiche C.F."/>
            <person name="Petrasek J."/>
            <person name="Van de Peer Y."/>
            <person name="Friml J."/>
            <person name="Beilby M."/>
            <person name="Dolan L."/>
            <person name="Kohara Y."/>
            <person name="Sugano S."/>
            <person name="Fujiyama A."/>
            <person name="Delaux P.-M."/>
            <person name="Quint M."/>
            <person name="TheiBen G."/>
            <person name="Hagemann M."/>
            <person name="Harholt J."/>
            <person name="Dunand C."/>
            <person name="Zachgo S."/>
            <person name="Langdale J."/>
            <person name="Maumus F."/>
            <person name="Straeten D.V.D."/>
            <person name="Gould S.B."/>
            <person name="Rensing S.A."/>
        </authorList>
    </citation>
    <scope>NUCLEOTIDE SEQUENCE [LARGE SCALE GENOMIC DNA]</scope>
    <source>
        <strain evidence="3 4">S276</strain>
    </source>
</reference>
<feature type="region of interest" description="Disordered" evidence="1">
    <location>
        <begin position="26"/>
        <end position="111"/>
    </location>
</feature>
<dbReference type="Proteomes" id="UP000265515">
    <property type="component" value="Unassembled WGS sequence"/>
</dbReference>
<name>A0A388LPG8_CHABU</name>